<organism evidence="6 7">
    <name type="scientific">Meripilus lineatus</name>
    <dbReference type="NCBI Taxonomy" id="2056292"/>
    <lineage>
        <taxon>Eukaryota</taxon>
        <taxon>Fungi</taxon>
        <taxon>Dikarya</taxon>
        <taxon>Basidiomycota</taxon>
        <taxon>Agaricomycotina</taxon>
        <taxon>Agaricomycetes</taxon>
        <taxon>Polyporales</taxon>
        <taxon>Meripilaceae</taxon>
        <taxon>Meripilus</taxon>
    </lineage>
</organism>
<keyword evidence="4" id="KW-0560">Oxidoreductase</keyword>
<keyword evidence="3" id="KW-0274">FAD</keyword>
<evidence type="ECO:0000256" key="4">
    <source>
        <dbReference type="ARBA" id="ARBA00023002"/>
    </source>
</evidence>
<proteinExistence type="inferred from homology"/>
<dbReference type="EMBL" id="JANAWD010000195">
    <property type="protein sequence ID" value="KAJ3484281.1"/>
    <property type="molecule type" value="Genomic_DNA"/>
</dbReference>
<dbReference type="InterPro" id="IPR016169">
    <property type="entry name" value="FAD-bd_PCMH_sub2"/>
</dbReference>
<sequence length="679" mass="74198">MWRPNLDIEASMVEQEGSFTSRPFVNPVLFTHFTLFCRSVSTASYSDPILDRTTEDGDLASWRTNREQLRTSTIRFSFVYNDWPTDIIRELDSDTRQRADAEAACRSISSVISSQSAVFAPGSLPYTQDTRHYATSSSQSSACSVEPGNVDDLSKILHIVARQRVPFAVKGGGHTMNQGFSSTPGIHIAMSRFSEINYDASSQTVDVGAGLVFDDVYKALEPHGVNVVGGRVTGIGVAGFTLGGGFAWLSNERGLALDNVLAFGLVLPNGTYTNVTQSSNPDLFFGLKGGFNNFGVVTRFTLKTHPQGLVWGGFSFISEEYLDEVNAATAKFTSSVHDPKAGLIVSYAFTSGTPLATFILFYNGPTPPSGIFDDILAIPAFEQNISTQSFPNLIQSIPAQEFTDARGIFDTVSLTSHSENYLRAVVNETVFWGETLIGEPGFSSSYALEPFLPSAFAQAPTESTVRESVEQLRLVAEAEGQRIADLPLYGNYAIFGTSLERIYGGNVERLRRIKRQYDPDNIMGLAVLCLDLDFHTSGILLFEVAQLEYSGSTRASLDWSVSDVSINSEWAVEYAYPGNTSVDTTSDDGQSLRGATTVTRSGGVEHLKRRRTPLAIVVTVEYLFWVNTTTGAEEIPHAMDTDHGHVTSGNPLPIPLRRSLVKILQWSPQVRFSSSGHDQ</sequence>
<evidence type="ECO:0000256" key="2">
    <source>
        <dbReference type="ARBA" id="ARBA00022630"/>
    </source>
</evidence>
<keyword evidence="7" id="KW-1185">Reference proteome</keyword>
<dbReference type="SUPFAM" id="SSF56176">
    <property type="entry name" value="FAD-binding/transporter-associated domain-like"/>
    <property type="match status" value="1"/>
</dbReference>
<feature type="domain" description="FAD-binding PCMH-type" evidence="5">
    <location>
        <begin position="137"/>
        <end position="307"/>
    </location>
</feature>
<evidence type="ECO:0000313" key="7">
    <source>
        <dbReference type="Proteomes" id="UP001212997"/>
    </source>
</evidence>
<dbReference type="InterPro" id="IPR036318">
    <property type="entry name" value="FAD-bd_PCMH-like_sf"/>
</dbReference>
<dbReference type="Gene3D" id="3.30.465.10">
    <property type="match status" value="1"/>
</dbReference>
<dbReference type="InterPro" id="IPR006094">
    <property type="entry name" value="Oxid_FAD_bind_N"/>
</dbReference>
<dbReference type="InterPro" id="IPR012951">
    <property type="entry name" value="BBE"/>
</dbReference>
<evidence type="ECO:0000256" key="1">
    <source>
        <dbReference type="ARBA" id="ARBA00005466"/>
    </source>
</evidence>
<dbReference type="PANTHER" id="PTHR42973">
    <property type="entry name" value="BINDING OXIDOREDUCTASE, PUTATIVE (AFU_ORTHOLOGUE AFUA_1G17690)-RELATED"/>
    <property type="match status" value="1"/>
</dbReference>
<comment type="similarity">
    <text evidence="1">Belongs to the oxygen-dependent FAD-linked oxidoreductase family.</text>
</comment>
<evidence type="ECO:0000256" key="3">
    <source>
        <dbReference type="ARBA" id="ARBA00022827"/>
    </source>
</evidence>
<keyword evidence="2" id="KW-0285">Flavoprotein</keyword>
<dbReference type="Pfam" id="PF08031">
    <property type="entry name" value="BBE"/>
    <property type="match status" value="1"/>
</dbReference>
<dbReference type="GO" id="GO:0071949">
    <property type="term" value="F:FAD binding"/>
    <property type="evidence" value="ECO:0007669"/>
    <property type="project" value="InterPro"/>
</dbReference>
<dbReference type="AlphaFoldDB" id="A0AAD5YEJ8"/>
<evidence type="ECO:0000313" key="6">
    <source>
        <dbReference type="EMBL" id="KAJ3484281.1"/>
    </source>
</evidence>
<gene>
    <name evidence="6" type="ORF">NLI96_g5753</name>
</gene>
<dbReference type="Proteomes" id="UP001212997">
    <property type="component" value="Unassembled WGS sequence"/>
</dbReference>
<dbReference type="PANTHER" id="PTHR42973:SF13">
    <property type="entry name" value="FAD-BINDING PCMH-TYPE DOMAIN-CONTAINING PROTEIN"/>
    <property type="match status" value="1"/>
</dbReference>
<dbReference type="GO" id="GO:0016491">
    <property type="term" value="F:oxidoreductase activity"/>
    <property type="evidence" value="ECO:0007669"/>
    <property type="project" value="UniProtKB-KW"/>
</dbReference>
<reference evidence="6" key="1">
    <citation type="submission" date="2022-07" db="EMBL/GenBank/DDBJ databases">
        <title>Genome Sequence of Physisporinus lineatus.</title>
        <authorList>
            <person name="Buettner E."/>
        </authorList>
    </citation>
    <scope>NUCLEOTIDE SEQUENCE</scope>
    <source>
        <strain evidence="6">VT162</strain>
    </source>
</reference>
<dbReference type="Pfam" id="PF01565">
    <property type="entry name" value="FAD_binding_4"/>
    <property type="match status" value="1"/>
</dbReference>
<name>A0AAD5YEJ8_9APHY</name>
<evidence type="ECO:0000259" key="5">
    <source>
        <dbReference type="PROSITE" id="PS51387"/>
    </source>
</evidence>
<dbReference type="InterPro" id="IPR016166">
    <property type="entry name" value="FAD-bd_PCMH"/>
</dbReference>
<dbReference type="PROSITE" id="PS51387">
    <property type="entry name" value="FAD_PCMH"/>
    <property type="match status" value="1"/>
</dbReference>
<dbReference type="InterPro" id="IPR050416">
    <property type="entry name" value="FAD-linked_Oxidoreductase"/>
</dbReference>
<protein>
    <recommendedName>
        <fullName evidence="5">FAD-binding PCMH-type domain-containing protein</fullName>
    </recommendedName>
</protein>
<comment type="caution">
    <text evidence="6">The sequence shown here is derived from an EMBL/GenBank/DDBJ whole genome shotgun (WGS) entry which is preliminary data.</text>
</comment>
<accession>A0AAD5YEJ8</accession>